<feature type="region of interest" description="Disordered" evidence="1">
    <location>
        <begin position="1"/>
        <end position="24"/>
    </location>
</feature>
<comment type="caution">
    <text evidence="2">The sequence shown here is derived from an EMBL/GenBank/DDBJ whole genome shotgun (WGS) entry which is preliminary data.</text>
</comment>
<evidence type="ECO:0000313" key="2">
    <source>
        <dbReference type="EMBL" id="KAK8178067.1"/>
    </source>
</evidence>
<dbReference type="Proteomes" id="UP001456524">
    <property type="component" value="Unassembled WGS sequence"/>
</dbReference>
<evidence type="ECO:0000256" key="1">
    <source>
        <dbReference type="SAM" id="MobiDB-lite"/>
    </source>
</evidence>
<dbReference type="PANTHER" id="PTHR42047:SF1">
    <property type="entry name" value="PROTEIN, PUTATIVE (AFU_ORTHOLOGUE AFUA_6G03560)-RELATED"/>
    <property type="match status" value="1"/>
</dbReference>
<dbReference type="InterPro" id="IPR052820">
    <property type="entry name" value="PhiA_domain"/>
</dbReference>
<dbReference type="EMBL" id="JBBWUH010000001">
    <property type="protein sequence ID" value="KAK8178067.1"/>
    <property type="molecule type" value="Genomic_DNA"/>
</dbReference>
<evidence type="ECO:0008006" key="4">
    <source>
        <dbReference type="Google" id="ProtNLM"/>
    </source>
</evidence>
<sequence>MGYNPDDCDHQQAKPSYSKSHPHLDHPLLHLQTTINMQFKNFVAAAALAASASALPAAQQEIKVVDSAVGLVESIANPNQAVDVPATNLKTFGLVAIKSGSPLQNQALTALQSGLSIGRKQDANCYGKTSDFATFQLNVETQELFLFNTTELSKQQFYTDRSGMGRGVLQYSNGVNTYFGKRSETKGFTINENGSLKFDGSDFLACPWGESETEWTVSIDVGYINPFNGVQNCTGFIAKTVETTDPVSCFYN</sequence>
<gene>
    <name evidence="2" type="ORF">IWX90DRAFT_422675</name>
</gene>
<proteinExistence type="predicted"/>
<organism evidence="2 3">
    <name type="scientific">Phyllosticta citrichinensis</name>
    <dbReference type="NCBI Taxonomy" id="1130410"/>
    <lineage>
        <taxon>Eukaryota</taxon>
        <taxon>Fungi</taxon>
        <taxon>Dikarya</taxon>
        <taxon>Ascomycota</taxon>
        <taxon>Pezizomycotina</taxon>
        <taxon>Dothideomycetes</taxon>
        <taxon>Dothideomycetes incertae sedis</taxon>
        <taxon>Botryosphaeriales</taxon>
        <taxon>Phyllostictaceae</taxon>
        <taxon>Phyllosticta</taxon>
    </lineage>
</organism>
<evidence type="ECO:0000313" key="3">
    <source>
        <dbReference type="Proteomes" id="UP001456524"/>
    </source>
</evidence>
<accession>A0ABR1Y844</accession>
<dbReference type="PANTHER" id="PTHR42047">
    <property type="entry name" value="PROTEIN, PUTATIVE (AFU_ORTHOLOGUE AFUA_6G03560)-RELATED"/>
    <property type="match status" value="1"/>
</dbReference>
<name>A0ABR1Y844_9PEZI</name>
<protein>
    <recommendedName>
        <fullName evidence="4">Cell wall protein PhiA</fullName>
    </recommendedName>
</protein>
<keyword evidence="3" id="KW-1185">Reference proteome</keyword>
<reference evidence="2 3" key="1">
    <citation type="journal article" date="2022" name="G3 (Bethesda)">
        <title>Enemy or ally: a genomic approach to elucidate the lifestyle of Phyllosticta citrichinaensis.</title>
        <authorList>
            <person name="Buijs V.A."/>
            <person name="Groenewald J.Z."/>
            <person name="Haridas S."/>
            <person name="LaButti K.M."/>
            <person name="Lipzen A."/>
            <person name="Martin F.M."/>
            <person name="Barry K."/>
            <person name="Grigoriev I.V."/>
            <person name="Crous P.W."/>
            <person name="Seidl M.F."/>
        </authorList>
    </citation>
    <scope>NUCLEOTIDE SEQUENCE [LARGE SCALE GENOMIC DNA]</scope>
    <source>
        <strain evidence="2 3">CBS 129764</strain>
    </source>
</reference>